<gene>
    <name evidence="7" type="ORF">NE237_000745</name>
</gene>
<keyword evidence="8" id="KW-1185">Reference proteome</keyword>
<reference evidence="7" key="1">
    <citation type="journal article" date="2023" name="Plant J.">
        <title>The genome of the king protea, Protea cynaroides.</title>
        <authorList>
            <person name="Chang J."/>
            <person name="Duong T.A."/>
            <person name="Schoeman C."/>
            <person name="Ma X."/>
            <person name="Roodt D."/>
            <person name="Barker N."/>
            <person name="Li Z."/>
            <person name="Van de Peer Y."/>
            <person name="Mizrachi E."/>
        </authorList>
    </citation>
    <scope>NUCLEOTIDE SEQUENCE</scope>
    <source>
        <tissue evidence="7">Young leaves</tissue>
    </source>
</reference>
<evidence type="ECO:0000256" key="1">
    <source>
        <dbReference type="ARBA" id="ARBA00004370"/>
    </source>
</evidence>
<evidence type="ECO:0000313" key="8">
    <source>
        <dbReference type="Proteomes" id="UP001141806"/>
    </source>
</evidence>
<dbReference type="Pfam" id="PF05055">
    <property type="entry name" value="DUF677"/>
    <property type="match status" value="1"/>
</dbReference>
<accession>A0A9Q0KST7</accession>
<evidence type="ECO:0000256" key="5">
    <source>
        <dbReference type="ARBA" id="ARBA00023136"/>
    </source>
</evidence>
<dbReference type="Proteomes" id="UP001141806">
    <property type="component" value="Unassembled WGS sequence"/>
</dbReference>
<keyword evidence="3 6" id="KW-0812">Transmembrane</keyword>
<evidence type="ECO:0000256" key="3">
    <source>
        <dbReference type="ARBA" id="ARBA00022692"/>
    </source>
</evidence>
<dbReference type="EMBL" id="JAMYWD010000003">
    <property type="protein sequence ID" value="KAJ4975639.1"/>
    <property type="molecule type" value="Genomic_DNA"/>
</dbReference>
<organism evidence="7 8">
    <name type="scientific">Protea cynaroides</name>
    <dbReference type="NCBI Taxonomy" id="273540"/>
    <lineage>
        <taxon>Eukaryota</taxon>
        <taxon>Viridiplantae</taxon>
        <taxon>Streptophyta</taxon>
        <taxon>Embryophyta</taxon>
        <taxon>Tracheophyta</taxon>
        <taxon>Spermatophyta</taxon>
        <taxon>Magnoliopsida</taxon>
        <taxon>Proteales</taxon>
        <taxon>Proteaceae</taxon>
        <taxon>Protea</taxon>
    </lineage>
</organism>
<comment type="subcellular location">
    <subcellularLocation>
        <location evidence="1">Membrane</location>
    </subcellularLocation>
</comment>
<comment type="caution">
    <text evidence="7">The sequence shown here is derived from an EMBL/GenBank/DDBJ whole genome shotgun (WGS) entry which is preliminary data.</text>
</comment>
<comment type="similarity">
    <text evidence="2">Belongs to the UPF0496 family.</text>
</comment>
<protein>
    <submittedName>
        <fullName evidence="7">Uncharacterized protein</fullName>
    </submittedName>
</protein>
<evidence type="ECO:0000256" key="2">
    <source>
        <dbReference type="ARBA" id="ARBA00009074"/>
    </source>
</evidence>
<feature type="transmembrane region" description="Helical" evidence="6">
    <location>
        <begin position="145"/>
        <end position="175"/>
    </location>
</feature>
<proteinExistence type="inferred from homology"/>
<name>A0A9Q0KST7_9MAGN</name>
<dbReference type="AlphaFoldDB" id="A0A9Q0KST7"/>
<evidence type="ECO:0000256" key="6">
    <source>
        <dbReference type="SAM" id="Phobius"/>
    </source>
</evidence>
<keyword evidence="4 6" id="KW-1133">Transmembrane helix</keyword>
<keyword evidence="5 6" id="KW-0472">Membrane</keyword>
<sequence length="290" mass="33992">MLTRSGPSHKLGRWIITSLTYDARLSSFGVESGSEISCSNGGRYIQSGKEEKPIKNRILCKLVMESVDLSKTLLSYMKKAYLKGRDLQEKERNILEIPIRPTGRNCLKKYVDTLKKNLRTYIQKFKSLKFKVDKKLKSAKLWEKILSIFFHVACVVISLTVYMILVISTMGLIMVSPLPEIIQKTVKIFLKSIGKWIKSLWKEKEEDLKAQLKLISSDNIHQLLEENIDQEFIRLYVILQKITILQKQTEGFMCYMESKKKHFQEHHRRTYTLKSILLKINQCMHWKMKI</sequence>
<evidence type="ECO:0000313" key="7">
    <source>
        <dbReference type="EMBL" id="KAJ4975639.1"/>
    </source>
</evidence>
<dbReference type="InterPro" id="IPR007749">
    <property type="entry name" value="DUF677"/>
</dbReference>
<dbReference type="GO" id="GO:0016020">
    <property type="term" value="C:membrane"/>
    <property type="evidence" value="ECO:0007669"/>
    <property type="project" value="UniProtKB-SubCell"/>
</dbReference>
<evidence type="ECO:0000256" key="4">
    <source>
        <dbReference type="ARBA" id="ARBA00022989"/>
    </source>
</evidence>